<dbReference type="PANTHER" id="PTHR18945">
    <property type="entry name" value="NEUROTRANSMITTER GATED ION CHANNEL"/>
    <property type="match status" value="1"/>
</dbReference>
<keyword evidence="4" id="KW-1185">Reference proteome</keyword>
<protein>
    <recommendedName>
        <fullName evidence="2">Neurotransmitter-gated ion-channel transmembrane domain-containing protein</fullName>
    </recommendedName>
</protein>
<feature type="transmembrane region" description="Helical" evidence="1">
    <location>
        <begin position="175"/>
        <end position="200"/>
    </location>
</feature>
<accession>A0A8B6BWH3</accession>
<organism evidence="3 4">
    <name type="scientific">Mytilus galloprovincialis</name>
    <name type="common">Mediterranean mussel</name>
    <dbReference type="NCBI Taxonomy" id="29158"/>
    <lineage>
        <taxon>Eukaryota</taxon>
        <taxon>Metazoa</taxon>
        <taxon>Spiralia</taxon>
        <taxon>Lophotrochozoa</taxon>
        <taxon>Mollusca</taxon>
        <taxon>Bivalvia</taxon>
        <taxon>Autobranchia</taxon>
        <taxon>Pteriomorphia</taxon>
        <taxon>Mytilida</taxon>
        <taxon>Mytiloidea</taxon>
        <taxon>Mytilidae</taxon>
        <taxon>Mytilinae</taxon>
        <taxon>Mytilus</taxon>
    </lineage>
</organism>
<evidence type="ECO:0000256" key="1">
    <source>
        <dbReference type="SAM" id="Phobius"/>
    </source>
</evidence>
<dbReference type="InterPro" id="IPR006201">
    <property type="entry name" value="Neur_channel"/>
</dbReference>
<proteinExistence type="predicted"/>
<feature type="transmembrane region" description="Helical" evidence="1">
    <location>
        <begin position="42"/>
        <end position="60"/>
    </location>
</feature>
<evidence type="ECO:0000259" key="2">
    <source>
        <dbReference type="Pfam" id="PF02932"/>
    </source>
</evidence>
<dbReference type="OrthoDB" id="6200682at2759"/>
<dbReference type="GO" id="GO:0005216">
    <property type="term" value="F:monoatomic ion channel activity"/>
    <property type="evidence" value="ECO:0007669"/>
    <property type="project" value="InterPro"/>
</dbReference>
<keyword evidence="1" id="KW-1133">Transmembrane helix</keyword>
<dbReference type="SUPFAM" id="SSF90112">
    <property type="entry name" value="Neurotransmitter-gated ion-channel transmembrane pore"/>
    <property type="match status" value="1"/>
</dbReference>
<dbReference type="Gene3D" id="1.20.58.390">
    <property type="entry name" value="Neurotransmitter-gated ion-channel transmembrane domain"/>
    <property type="match status" value="1"/>
</dbReference>
<reference evidence="3" key="1">
    <citation type="submission" date="2018-11" db="EMBL/GenBank/DDBJ databases">
        <authorList>
            <person name="Alioto T."/>
            <person name="Alioto T."/>
        </authorList>
    </citation>
    <scope>NUCLEOTIDE SEQUENCE</scope>
</reference>
<name>A0A8B6BWH3_MYTGA</name>
<dbReference type="GO" id="GO:0004888">
    <property type="term" value="F:transmembrane signaling receptor activity"/>
    <property type="evidence" value="ECO:0007669"/>
    <property type="project" value="InterPro"/>
</dbReference>
<dbReference type="GO" id="GO:0016020">
    <property type="term" value="C:membrane"/>
    <property type="evidence" value="ECO:0007669"/>
    <property type="project" value="InterPro"/>
</dbReference>
<comment type="caution">
    <text evidence="3">The sequence shown here is derived from an EMBL/GenBank/DDBJ whole genome shotgun (WGS) entry which is preliminary data.</text>
</comment>
<dbReference type="InterPro" id="IPR006029">
    <property type="entry name" value="Neurotrans-gated_channel_TM"/>
</dbReference>
<keyword evidence="1" id="KW-0812">Transmembrane</keyword>
<sequence>MFSMELKRNPVHYIMIIIFPTIITSVLTFVTFFLPLKSGVRIGYILTVVLALVVLLTLFNDKMPTATRFPSALVILITVALGMAFLLIIITIFVMRLYNKPKLSSAPNWMHSFVRKSRNLKLKLKCTARRRNLVQQDQDIENVEHGQPKDEIDNVEKSSPIKLYRNKEIAEFFDYFLFVVYTVLYILAISSILILAKIVYDYQTSRK</sequence>
<gene>
    <name evidence="3" type="ORF">MGAL_10B049882</name>
</gene>
<evidence type="ECO:0000313" key="3">
    <source>
        <dbReference type="EMBL" id="VDH96218.1"/>
    </source>
</evidence>
<evidence type="ECO:0000313" key="4">
    <source>
        <dbReference type="Proteomes" id="UP000596742"/>
    </source>
</evidence>
<dbReference type="AlphaFoldDB" id="A0A8B6BWH3"/>
<dbReference type="InterPro" id="IPR038050">
    <property type="entry name" value="Neuro_actylchol_rec"/>
</dbReference>
<keyword evidence="1" id="KW-0472">Membrane</keyword>
<feature type="transmembrane region" description="Helical" evidence="1">
    <location>
        <begin position="12"/>
        <end position="36"/>
    </location>
</feature>
<dbReference type="Pfam" id="PF02932">
    <property type="entry name" value="Neur_chan_memb"/>
    <property type="match status" value="1"/>
</dbReference>
<feature type="transmembrane region" description="Helical" evidence="1">
    <location>
        <begin position="72"/>
        <end position="98"/>
    </location>
</feature>
<dbReference type="Proteomes" id="UP000596742">
    <property type="component" value="Unassembled WGS sequence"/>
</dbReference>
<feature type="domain" description="Neurotransmitter-gated ion-channel transmembrane" evidence="2">
    <location>
        <begin position="17"/>
        <end position="143"/>
    </location>
</feature>
<dbReference type="InterPro" id="IPR036719">
    <property type="entry name" value="Neuro-gated_channel_TM_sf"/>
</dbReference>
<dbReference type="EMBL" id="UYJE01000766">
    <property type="protein sequence ID" value="VDH96218.1"/>
    <property type="molecule type" value="Genomic_DNA"/>
</dbReference>